<evidence type="ECO:0000256" key="1">
    <source>
        <dbReference type="SAM" id="Phobius"/>
    </source>
</evidence>
<proteinExistence type="predicted"/>
<feature type="transmembrane region" description="Helical" evidence="1">
    <location>
        <begin position="42"/>
        <end position="63"/>
    </location>
</feature>
<evidence type="ECO:0000313" key="2">
    <source>
        <dbReference type="EMBL" id="ABX13035.1"/>
    </source>
</evidence>
<keyword evidence="1" id="KW-1133">Transmembrane helix</keyword>
<dbReference type="KEGG" id="nmr:Nmar_1139"/>
<evidence type="ECO:0000313" key="3">
    <source>
        <dbReference type="Proteomes" id="UP000000792"/>
    </source>
</evidence>
<dbReference type="OrthoDB" id="7463at2157"/>
<dbReference type="AlphaFoldDB" id="A9A4Q7"/>
<protein>
    <submittedName>
        <fullName evidence="2">Uncharacterized protein</fullName>
    </submittedName>
</protein>
<dbReference type="RefSeq" id="WP_012215522.1">
    <property type="nucleotide sequence ID" value="NC_010085.1"/>
</dbReference>
<keyword evidence="3" id="KW-1185">Reference proteome</keyword>
<keyword evidence="1" id="KW-0472">Membrane</keyword>
<keyword evidence="1" id="KW-0812">Transmembrane</keyword>
<dbReference type="EMBL" id="CP000866">
    <property type="protein sequence ID" value="ABX13035.1"/>
    <property type="molecule type" value="Genomic_DNA"/>
</dbReference>
<name>A9A4Q7_NITMS</name>
<gene>
    <name evidence="2" type="ordered locus">Nmar_1139</name>
</gene>
<dbReference type="Proteomes" id="UP000000792">
    <property type="component" value="Chromosome"/>
</dbReference>
<dbReference type="eggNOG" id="arCOG08813">
    <property type="taxonomic scope" value="Archaea"/>
</dbReference>
<organism evidence="2 3">
    <name type="scientific">Nitrosopumilus maritimus (strain SCM1)</name>
    <dbReference type="NCBI Taxonomy" id="436308"/>
    <lineage>
        <taxon>Archaea</taxon>
        <taxon>Nitrososphaerota</taxon>
        <taxon>Nitrososphaeria</taxon>
        <taxon>Nitrosopumilales</taxon>
        <taxon>Nitrosopumilaceae</taxon>
        <taxon>Nitrosopumilus</taxon>
    </lineage>
</organism>
<dbReference type="STRING" id="436308.Nmar_1139"/>
<reference evidence="2 3" key="1">
    <citation type="journal article" date="2010" name="Proc. Natl. Acad. Sci. U.S.A.">
        <title>Nitrosopumilus maritimus genome reveals unique mechanisms for nitrification and autotrophy in globally distributed marine crenarchaea.</title>
        <authorList>
            <person name="Walker C.B."/>
            <person name="de la Torre J.R."/>
            <person name="Klotz M.G."/>
            <person name="Urakawa H."/>
            <person name="Pinel N."/>
            <person name="Arp D.J."/>
            <person name="Brochier-Armanet C."/>
            <person name="Chain P.S."/>
            <person name="Chan P.P."/>
            <person name="Gollabgir A."/>
            <person name="Hemp J."/>
            <person name="Hugler M."/>
            <person name="Karr E.A."/>
            <person name="Konneke M."/>
            <person name="Shin M."/>
            <person name="Lawton T.J."/>
            <person name="Lowe T."/>
            <person name="Martens-Habbena W."/>
            <person name="Sayavedra-Soto L.A."/>
            <person name="Lang D."/>
            <person name="Sievert S.M."/>
            <person name="Rosenzweig A.C."/>
            <person name="Manning G."/>
            <person name="Stahl D.A."/>
        </authorList>
    </citation>
    <scope>NUCLEOTIDE SEQUENCE [LARGE SCALE GENOMIC DNA]</scope>
    <source>
        <strain evidence="2 3">SCM1</strain>
    </source>
</reference>
<sequence>MILNLNKKTKMYILLAVIWFIISLPLPWIINNPDVSESSFLTILGIIGIMSIPFVMLAIVWSIKPELTT</sequence>
<dbReference type="InParanoid" id="A9A4Q7"/>
<dbReference type="EnsemblBacteria" id="ABX13035">
    <property type="protein sequence ID" value="ABX13035"/>
    <property type="gene ID" value="Nmar_1139"/>
</dbReference>
<accession>A9A4Q7</accession>
<feature type="transmembrane region" description="Helical" evidence="1">
    <location>
        <begin position="12"/>
        <end position="30"/>
    </location>
</feature>
<dbReference type="HOGENOM" id="CLU_2765848_0_0_2"/>
<dbReference type="GeneID" id="5773856"/>